<keyword evidence="3" id="KW-0406">Ion transport</keyword>
<dbReference type="Pfam" id="PF01991">
    <property type="entry name" value="vATP-synt_E"/>
    <property type="match status" value="1"/>
</dbReference>
<evidence type="ECO:0000256" key="3">
    <source>
        <dbReference type="ARBA" id="ARBA00023065"/>
    </source>
</evidence>
<dbReference type="Gene3D" id="6.10.250.1620">
    <property type="match status" value="1"/>
</dbReference>
<dbReference type="Proteomes" id="UP000002313">
    <property type="component" value="Chromosome V"/>
</dbReference>
<organism evidence="4 5">
    <name type="scientific">Encephalitozoon intestinalis (strain ATCC 50506)</name>
    <name type="common">Microsporidian parasite</name>
    <name type="synonym">Septata intestinalis</name>
    <dbReference type="NCBI Taxonomy" id="876142"/>
    <lineage>
        <taxon>Eukaryota</taxon>
        <taxon>Fungi</taxon>
        <taxon>Fungi incertae sedis</taxon>
        <taxon>Microsporidia</taxon>
        <taxon>Unikaryonidae</taxon>
        <taxon>Encephalitozoon</taxon>
    </lineage>
</organism>
<dbReference type="VEuPathDB" id="MicrosporidiaDB:Eint_050390"/>
<evidence type="ECO:0000313" key="5">
    <source>
        <dbReference type="Proteomes" id="UP000002313"/>
    </source>
</evidence>
<dbReference type="KEGG" id="ein:Eint_050390"/>
<dbReference type="OrthoDB" id="10263003at2759"/>
<dbReference type="GO" id="GO:0046961">
    <property type="term" value="F:proton-transporting ATPase activity, rotational mechanism"/>
    <property type="evidence" value="ECO:0007669"/>
    <property type="project" value="InterPro"/>
</dbReference>
<dbReference type="InterPro" id="IPR002842">
    <property type="entry name" value="ATPase_V1_Esu"/>
</dbReference>
<dbReference type="InterPro" id="IPR038495">
    <property type="entry name" value="ATPase_E_C"/>
</dbReference>
<reference evidence="4 5" key="2">
    <citation type="journal article" date="2012" name="Proc. Natl. Acad. Sci. U.S.A.">
        <title>Gain and loss of multiple functionally related, horizontally transferred genes in the reduced genomes of two microsporidian parasites.</title>
        <authorList>
            <person name="Pombert J.-F."/>
            <person name="Selman M."/>
            <person name="Burki F."/>
            <person name="Bardell F.T."/>
            <person name="Farinelli L."/>
            <person name="Solter L.F."/>
            <person name="Whitman D.W."/>
            <person name="Weiss L.M."/>
            <person name="Corradi N."/>
            <person name="Keeling P.J."/>
        </authorList>
    </citation>
    <scope>NUCLEOTIDE SEQUENCE [LARGE SCALE GENOMIC DNA]</scope>
    <source>
        <strain evidence="4 5">ATCC 50506</strain>
    </source>
</reference>
<reference evidence="4 5" key="1">
    <citation type="journal article" date="2010" name="Nat. Commun.">
        <title>The complete sequence of the smallest known nuclear genome from the microsporidian Encephalitozoon intestinalis.</title>
        <authorList>
            <person name="Corradi N."/>
            <person name="Pombert J.-F."/>
            <person name="Farinelli L."/>
            <person name="Didier E.S."/>
            <person name="Keeling P.J."/>
        </authorList>
    </citation>
    <scope>NUCLEOTIDE SEQUENCE [LARGE SCALE GENOMIC DNA]</scope>
    <source>
        <strain evidence="4 5">ATCC 50506</strain>
    </source>
</reference>
<protein>
    <submittedName>
        <fullName evidence="4">Vacuolar ATP synthase subunit E</fullName>
    </submittedName>
</protein>
<accession>E0S760</accession>
<dbReference type="PANTHER" id="PTHR45715">
    <property type="entry name" value="ATPASE H+-TRANSPORTING V1 SUBUNIT E1A-RELATED"/>
    <property type="match status" value="1"/>
</dbReference>
<dbReference type="Gene3D" id="3.30.2320.30">
    <property type="entry name" value="ATP synthase, E subunit, C-terminal"/>
    <property type="match status" value="1"/>
</dbReference>
<dbReference type="GO" id="GO:0033178">
    <property type="term" value="C:proton-transporting two-sector ATPase complex, catalytic domain"/>
    <property type="evidence" value="ECO:0007669"/>
    <property type="project" value="InterPro"/>
</dbReference>
<evidence type="ECO:0000256" key="2">
    <source>
        <dbReference type="ARBA" id="ARBA00022448"/>
    </source>
</evidence>
<gene>
    <name evidence="4" type="ORF">Eint_050390</name>
</gene>
<dbReference type="AlphaFoldDB" id="E0S760"/>
<comment type="similarity">
    <text evidence="1">Belongs to the V-ATPase E subunit family.</text>
</comment>
<dbReference type="RefSeq" id="XP_003072848.1">
    <property type="nucleotide sequence ID" value="XM_003072802.1"/>
</dbReference>
<proteinExistence type="inferred from homology"/>
<keyword evidence="2" id="KW-0813">Transport</keyword>
<dbReference type="EMBL" id="CP001946">
    <property type="protein sequence ID" value="ADM11488.1"/>
    <property type="molecule type" value="Genomic_DNA"/>
</dbReference>
<evidence type="ECO:0000313" key="4">
    <source>
        <dbReference type="EMBL" id="ADM11488.1"/>
    </source>
</evidence>
<evidence type="ECO:0000256" key="1">
    <source>
        <dbReference type="ARBA" id="ARBA00005901"/>
    </source>
</evidence>
<dbReference type="GeneID" id="9699192"/>
<dbReference type="SUPFAM" id="SSF160527">
    <property type="entry name" value="V-type ATPase subunit E-like"/>
    <property type="match status" value="1"/>
</dbReference>
<dbReference type="HOGENOM" id="CLU_112121_1_0_1"/>
<sequence>MDRVPSKDIERMMTFINHEADEKIREMKIKATQEYNAEKARIIKEETTRIENEFLLKQKEIEKKKVMAENSLINMYNQKYLEEKVKILDEIYGETLKICSSRPLNPSLIAECARKIDGEFIVYCNKKDRKVVEKECKNSEIREMVPEGVGGVLLCSKDYTTIVDNSFASRLQTIRDEFEAEVNKIIFR</sequence>
<name>E0S760_ENCIT</name>
<keyword evidence="5" id="KW-1185">Reference proteome</keyword>